<protein>
    <recommendedName>
        <fullName evidence="1">NACHT-NTPase and P-loop NTPases N-terminal domain-containing protein</fullName>
    </recommendedName>
</protein>
<gene>
    <name evidence="2" type="ORF">N7G274_004866</name>
</gene>
<dbReference type="Proteomes" id="UP001590950">
    <property type="component" value="Unassembled WGS sequence"/>
</dbReference>
<evidence type="ECO:0000259" key="1">
    <source>
        <dbReference type="Pfam" id="PF17107"/>
    </source>
</evidence>
<keyword evidence="3" id="KW-1185">Reference proteome</keyword>
<dbReference type="Gene3D" id="3.40.50.300">
    <property type="entry name" value="P-loop containing nucleotide triphosphate hydrolases"/>
    <property type="match status" value="1"/>
</dbReference>
<organism evidence="2 3">
    <name type="scientific">Stereocaulon virgatum</name>
    <dbReference type="NCBI Taxonomy" id="373712"/>
    <lineage>
        <taxon>Eukaryota</taxon>
        <taxon>Fungi</taxon>
        <taxon>Dikarya</taxon>
        <taxon>Ascomycota</taxon>
        <taxon>Pezizomycotina</taxon>
        <taxon>Lecanoromycetes</taxon>
        <taxon>OSLEUM clade</taxon>
        <taxon>Lecanoromycetidae</taxon>
        <taxon>Lecanorales</taxon>
        <taxon>Lecanorineae</taxon>
        <taxon>Stereocaulaceae</taxon>
        <taxon>Stereocaulon</taxon>
    </lineage>
</organism>
<dbReference type="InterPro" id="IPR027417">
    <property type="entry name" value="P-loop_NTPase"/>
</dbReference>
<reference evidence="2 3" key="1">
    <citation type="submission" date="2024-09" db="EMBL/GenBank/DDBJ databases">
        <title>Rethinking Asexuality: The Enigmatic Case of Functional Sexual Genes in Lepraria (Stereocaulaceae).</title>
        <authorList>
            <person name="Doellman M."/>
            <person name="Sun Y."/>
            <person name="Barcenas-Pena A."/>
            <person name="Lumbsch H.T."/>
            <person name="Grewe F."/>
        </authorList>
    </citation>
    <scope>NUCLEOTIDE SEQUENCE [LARGE SCALE GENOMIC DNA]</scope>
    <source>
        <strain evidence="2 3">Mercado 3170</strain>
    </source>
</reference>
<name>A0ABR4ABX6_9LECA</name>
<sequence length="365" mass="41709">MNEMPKAFLDIKNELPLLFDKLKRTKEQVDLGTISQETQDALLPVINGCRSQAEQLGDMLIKRFQKQMILLGSESERKTQIAIEYRSQYHEQCPDAHVLWVHASTVPRLDQAYKSIARKLNIPGWDNLDLNTFEIVSNWLSEHGKWLLVLDNADELDNFFAAPTCFGSPQVVPTKQMHELIPRSEDGTIPITTRDKRIDYRLADREEPILVSLMTIEEAKALLRCNTSAAAFMFEDPFSVSEYLEIFRTNESEIEEIISEDLGDHRRYSDTPSLILNTLTLTLDQVVKQKPLAANLLSSMAYLDRQTMSRSLLKRENVRSVDFVLALGILQAFSRINLEKGGASFGVHRLVELSTQRWLKGSRLK</sequence>
<evidence type="ECO:0000313" key="3">
    <source>
        <dbReference type="Proteomes" id="UP001590950"/>
    </source>
</evidence>
<dbReference type="SUPFAM" id="SSF52540">
    <property type="entry name" value="P-loop containing nucleoside triphosphate hydrolases"/>
    <property type="match status" value="1"/>
</dbReference>
<evidence type="ECO:0000313" key="2">
    <source>
        <dbReference type="EMBL" id="KAL2042376.1"/>
    </source>
</evidence>
<feature type="domain" description="NACHT-NTPase and P-loop NTPases N-terminal" evidence="1">
    <location>
        <begin position="2"/>
        <end position="61"/>
    </location>
</feature>
<dbReference type="Pfam" id="PF17107">
    <property type="entry name" value="SesA"/>
    <property type="match status" value="1"/>
</dbReference>
<dbReference type="PANTHER" id="PTHR35205:SF1">
    <property type="entry name" value="ZU5 DOMAIN-CONTAINING PROTEIN"/>
    <property type="match status" value="1"/>
</dbReference>
<proteinExistence type="predicted"/>
<accession>A0ABR4ABX6</accession>
<comment type="caution">
    <text evidence="2">The sequence shown here is derived from an EMBL/GenBank/DDBJ whole genome shotgun (WGS) entry which is preliminary data.</text>
</comment>
<dbReference type="PANTHER" id="PTHR35205">
    <property type="entry name" value="NB-ARC AND TPR DOMAIN PROTEIN"/>
    <property type="match status" value="1"/>
</dbReference>
<dbReference type="InterPro" id="IPR031352">
    <property type="entry name" value="SesA"/>
</dbReference>
<dbReference type="EMBL" id="JBEFKJ010000014">
    <property type="protein sequence ID" value="KAL2042376.1"/>
    <property type="molecule type" value="Genomic_DNA"/>
</dbReference>